<dbReference type="HOGENOM" id="CLU_028913_1_0_1"/>
<proteinExistence type="predicted"/>
<sequence>MVQLNRDIILMILEQLKDDKPSLRCCLLVNRTWCEITAPMLWKTLGRKRLPDNVKTKLFNVIISHLSEDSKGILKEQGIDTEDYGPPLFNYISLWRHLNLRLLDDMIYLRKTKDSNMNIIRNEIYKLFINKNSKFISLFIPAKLEIQIDNFPDADKCFSFLELFKCDSSIKKPILIGMSNIITSIKKIKIENLYHGKIVNSGFDKLIKAQKNLKQVCLLGDSKKKNEISLEDLLKNNVNHIQHINLGWNPNTEFLSHFANLISLKIYMKSNNLENNHFHLKSLNLPNIKYLKISGVPVEILADMIDNSGGHLVEINIKETNDRLIKSIYKKCKNLKYLELSIENKNLLEFENLLINCKYLCGLVIDNDSSIDINSLFEILCNSSPVGLYKFKFAYYAKFNLEPLESFFKDWDKRHPMLLKLNTFWMKKALQSQKLYREICNIVERYKSKGTVRKIEFLDCDNFLEDIDSLEWLKKKSRLYREY</sequence>
<evidence type="ECO:0000313" key="1">
    <source>
        <dbReference type="EMBL" id="EXX59848.1"/>
    </source>
</evidence>
<comment type="caution">
    <text evidence="1">The sequence shown here is derived from an EMBL/GenBank/DDBJ whole genome shotgun (WGS) entry which is preliminary data.</text>
</comment>
<evidence type="ECO:0008006" key="3">
    <source>
        <dbReference type="Google" id="ProtNLM"/>
    </source>
</evidence>
<keyword evidence="2" id="KW-1185">Reference proteome</keyword>
<dbReference type="InterPro" id="IPR036047">
    <property type="entry name" value="F-box-like_dom_sf"/>
</dbReference>
<dbReference type="Proteomes" id="UP000022910">
    <property type="component" value="Unassembled WGS sequence"/>
</dbReference>
<dbReference type="OrthoDB" id="10027416at2759"/>
<organism evidence="1 2">
    <name type="scientific">Rhizophagus irregularis (strain DAOM 197198w)</name>
    <name type="common">Glomus intraradices</name>
    <dbReference type="NCBI Taxonomy" id="1432141"/>
    <lineage>
        <taxon>Eukaryota</taxon>
        <taxon>Fungi</taxon>
        <taxon>Fungi incertae sedis</taxon>
        <taxon>Mucoromycota</taxon>
        <taxon>Glomeromycotina</taxon>
        <taxon>Glomeromycetes</taxon>
        <taxon>Glomerales</taxon>
        <taxon>Glomeraceae</taxon>
        <taxon>Rhizophagus</taxon>
    </lineage>
</organism>
<dbReference type="SUPFAM" id="SSF52047">
    <property type="entry name" value="RNI-like"/>
    <property type="match status" value="1"/>
</dbReference>
<protein>
    <recommendedName>
        <fullName evidence="3">F-box domain-containing protein</fullName>
    </recommendedName>
</protein>
<dbReference type="EMBL" id="JEMT01026157">
    <property type="protein sequence ID" value="EXX59848.1"/>
    <property type="molecule type" value="Genomic_DNA"/>
</dbReference>
<dbReference type="Gene3D" id="3.80.10.10">
    <property type="entry name" value="Ribonuclease Inhibitor"/>
    <property type="match status" value="1"/>
</dbReference>
<reference evidence="1 2" key="1">
    <citation type="submission" date="2014-02" db="EMBL/GenBank/DDBJ databases">
        <title>Single nucleus genome sequencing reveals high similarity among nuclei of an endomycorrhizal fungus.</title>
        <authorList>
            <person name="Lin K."/>
            <person name="Geurts R."/>
            <person name="Zhang Z."/>
            <person name="Limpens E."/>
            <person name="Saunders D.G."/>
            <person name="Mu D."/>
            <person name="Pang E."/>
            <person name="Cao H."/>
            <person name="Cha H."/>
            <person name="Lin T."/>
            <person name="Zhou Q."/>
            <person name="Shang Y."/>
            <person name="Li Y."/>
            <person name="Ivanov S."/>
            <person name="Sharma T."/>
            <person name="Velzen R.V."/>
            <person name="Ruijter N.D."/>
            <person name="Aanen D.K."/>
            <person name="Win J."/>
            <person name="Kamoun S."/>
            <person name="Bisseling T."/>
            <person name="Huang S."/>
        </authorList>
    </citation>
    <scope>NUCLEOTIDE SEQUENCE [LARGE SCALE GENOMIC DNA]</scope>
    <source>
        <strain evidence="2">DAOM197198w</strain>
    </source>
</reference>
<dbReference type="AlphaFoldDB" id="A0A015LYV3"/>
<name>A0A015LYV3_RHIIW</name>
<evidence type="ECO:0000313" key="2">
    <source>
        <dbReference type="Proteomes" id="UP000022910"/>
    </source>
</evidence>
<dbReference type="SUPFAM" id="SSF81383">
    <property type="entry name" value="F-box domain"/>
    <property type="match status" value="1"/>
</dbReference>
<gene>
    <name evidence="1" type="ORF">RirG_185320</name>
</gene>
<dbReference type="InterPro" id="IPR032675">
    <property type="entry name" value="LRR_dom_sf"/>
</dbReference>
<accession>A0A015LYV3</accession>